<comment type="similarity">
    <text evidence="1">Belongs to the class I-like SAM-binding methyltransferase superfamily. RsmB/NOP family.</text>
</comment>
<feature type="compositionally biased region" description="Low complexity" evidence="2">
    <location>
        <begin position="669"/>
        <end position="678"/>
    </location>
</feature>
<protein>
    <submittedName>
        <fullName evidence="4">Methyltransferase NSUN7</fullName>
    </submittedName>
</protein>
<dbReference type="Pfam" id="PF21148">
    <property type="entry name" value="NSUN5_fdxn-like"/>
    <property type="match status" value="1"/>
</dbReference>
<dbReference type="PANTHER" id="PTHR14663">
    <property type="entry name" value="METHYLTRANSFERASE NSUN7-RELATED"/>
    <property type="match status" value="1"/>
</dbReference>
<dbReference type="GO" id="GO:0003723">
    <property type="term" value="F:RNA binding"/>
    <property type="evidence" value="ECO:0007669"/>
    <property type="project" value="UniProtKB-UniRule"/>
</dbReference>
<feature type="compositionally biased region" description="Basic residues" evidence="2">
    <location>
        <begin position="577"/>
        <end position="592"/>
    </location>
</feature>
<keyword evidence="1" id="KW-0808">Transferase</keyword>
<feature type="region of interest" description="Disordered" evidence="2">
    <location>
        <begin position="734"/>
        <end position="782"/>
    </location>
</feature>
<evidence type="ECO:0000259" key="3">
    <source>
        <dbReference type="PROSITE" id="PS51686"/>
    </source>
</evidence>
<dbReference type="InterPro" id="IPR042620">
    <property type="entry name" value="NSUN7"/>
</dbReference>
<sequence length="782" mass="86117">MSCAAPIRMNLNDKVSSLSDEAYVYAAAIFQHLWTEKTVTQRHLHYDKKTDTPLPETGDKTTQKQAFQLAFSTLKYQDLLEDIITDSCFHTSQHISRDLLPLAMVMLFDFQNSKFFLLERSTKDGDEPLHEVRSMERSLLRCKTKLAASLARCRVKQSLQSVSCFLSEPVRTKQHRAKHLPLYAWVNTLKTSVEEVCKALKSAGLSEVKNLSDLKESAFCRDPLCQDTLVFSQQLHALLLHSTVTYAVNIQDRSVCIAVSALRPLLFENGDVLMVGSFSAMTVAHVAVVAAARSGRVLVCGADHTPSHIEEIQELLSQMDIKNVKVLTEAFFGLDEWDNGVQRLKVIIVLPQCSSSALNDPVPTMHSERGDWNLLPDLSHGFLSQSRKHTMTTQQTRLLSHSLSFPKVQTVVYCTRSVYPEENEQLVKRVLEKTHSSSKLLPFRVNGPVFPVESASGDAADPRFFRLEPSQLTNGCFIARLSRQADPTKVETVQDVLARAAAKGLLGGIIPEQSKTGKKGKSKKKRGASAGSKPSSPHSYERETGEELENGKDQVAASDQEEQRGESNEEEIEVKGGKKKRGLKGQKRKAKQSSRTTAGSKNPSQSHKKKPTKRKTKGRLMKTKPRRIPRLTLSLISSAKPPKHLSPITALAHKLIDAPAVNQQLTVFSTPSSARSARPAPPAASKPVQRESVETVKERKAVKDEPGCLLKTTRKAEKTKSEVVAETTLKESDFILPPISSPSSGSLSGRSVSSPSQRPSQASHSELAQISASSSCVSLPGL</sequence>
<dbReference type="Gene3D" id="3.40.50.150">
    <property type="entry name" value="Vaccinia Virus protein VP39"/>
    <property type="match status" value="1"/>
</dbReference>
<dbReference type="PROSITE" id="PS51686">
    <property type="entry name" value="SAM_MT_RSMB_NOP"/>
    <property type="match status" value="1"/>
</dbReference>
<dbReference type="InterPro" id="IPR049561">
    <property type="entry name" value="NSUN5_7_fdxn-like"/>
</dbReference>
<dbReference type="SUPFAM" id="SSF53335">
    <property type="entry name" value="S-adenosyl-L-methionine-dependent methyltransferases"/>
    <property type="match status" value="1"/>
</dbReference>
<evidence type="ECO:0000313" key="5">
    <source>
        <dbReference type="Proteomes" id="UP001178508"/>
    </source>
</evidence>
<feature type="compositionally biased region" description="Polar residues" evidence="2">
    <location>
        <begin position="593"/>
        <end position="605"/>
    </location>
</feature>
<dbReference type="InterPro" id="IPR029063">
    <property type="entry name" value="SAM-dependent_MTases_sf"/>
</dbReference>
<organism evidence="4 5">
    <name type="scientific">Xyrichtys novacula</name>
    <name type="common">Pearly razorfish</name>
    <name type="synonym">Hemipteronotus novacula</name>
    <dbReference type="NCBI Taxonomy" id="13765"/>
    <lineage>
        <taxon>Eukaryota</taxon>
        <taxon>Metazoa</taxon>
        <taxon>Chordata</taxon>
        <taxon>Craniata</taxon>
        <taxon>Vertebrata</taxon>
        <taxon>Euteleostomi</taxon>
        <taxon>Actinopterygii</taxon>
        <taxon>Neopterygii</taxon>
        <taxon>Teleostei</taxon>
        <taxon>Neoteleostei</taxon>
        <taxon>Acanthomorphata</taxon>
        <taxon>Eupercaria</taxon>
        <taxon>Labriformes</taxon>
        <taxon>Labridae</taxon>
        <taxon>Xyrichtys</taxon>
    </lineage>
</organism>
<evidence type="ECO:0000313" key="4">
    <source>
        <dbReference type="EMBL" id="CAJ1052239.1"/>
    </source>
</evidence>
<dbReference type="Gene3D" id="3.30.70.1170">
    <property type="entry name" value="Sun protein, domain 3"/>
    <property type="match status" value="1"/>
</dbReference>
<feature type="region of interest" description="Disordered" evidence="2">
    <location>
        <begin position="669"/>
        <end position="706"/>
    </location>
</feature>
<proteinExistence type="inferred from homology"/>
<dbReference type="Proteomes" id="UP001178508">
    <property type="component" value="Chromosome 3"/>
</dbReference>
<feature type="compositionally biased region" description="Basic residues" evidence="2">
    <location>
        <begin position="516"/>
        <end position="527"/>
    </location>
</feature>
<gene>
    <name evidence="4" type="ORF">XNOV1_A018137</name>
</gene>
<keyword evidence="1" id="KW-0694">RNA-binding</keyword>
<comment type="caution">
    <text evidence="1">Lacks conserved residue(s) required for the propagation of feature annotation.</text>
</comment>
<accession>A0AAV1EU94</accession>
<feature type="compositionally biased region" description="Basic residues" evidence="2">
    <location>
        <begin position="606"/>
        <end position="629"/>
    </location>
</feature>
<keyword evidence="1" id="KW-0949">S-adenosyl-L-methionine</keyword>
<feature type="binding site" evidence="1">
    <location>
        <position position="303"/>
    </location>
    <ligand>
        <name>S-adenosyl-L-methionine</name>
        <dbReference type="ChEBI" id="CHEBI:59789"/>
    </ligand>
</feature>
<evidence type="ECO:0000256" key="2">
    <source>
        <dbReference type="SAM" id="MobiDB-lite"/>
    </source>
</evidence>
<keyword evidence="1 4" id="KW-0489">Methyltransferase</keyword>
<evidence type="ECO:0000256" key="1">
    <source>
        <dbReference type="PROSITE-ProRule" id="PRU01023"/>
    </source>
</evidence>
<dbReference type="GO" id="GO:0008168">
    <property type="term" value="F:methyltransferase activity"/>
    <property type="evidence" value="ECO:0007669"/>
    <property type="project" value="UniProtKB-KW"/>
</dbReference>
<dbReference type="InterPro" id="IPR001678">
    <property type="entry name" value="MeTrfase_RsmB-F_NOP2_dom"/>
</dbReference>
<feature type="compositionally biased region" description="Low complexity" evidence="2">
    <location>
        <begin position="528"/>
        <end position="537"/>
    </location>
</feature>
<feature type="compositionally biased region" description="Polar residues" evidence="2">
    <location>
        <begin position="766"/>
        <end position="782"/>
    </location>
</feature>
<keyword evidence="5" id="KW-1185">Reference proteome</keyword>
<dbReference type="AlphaFoldDB" id="A0AAV1EU94"/>
<feature type="region of interest" description="Disordered" evidence="2">
    <location>
        <begin position="509"/>
        <end position="643"/>
    </location>
</feature>
<feature type="compositionally biased region" description="Basic and acidic residues" evidence="2">
    <location>
        <begin position="539"/>
        <end position="552"/>
    </location>
</feature>
<name>A0AAV1EU94_XYRNO</name>
<dbReference type="EMBL" id="OY660866">
    <property type="protein sequence ID" value="CAJ1052239.1"/>
    <property type="molecule type" value="Genomic_DNA"/>
</dbReference>
<dbReference type="GO" id="GO:0032259">
    <property type="term" value="P:methylation"/>
    <property type="evidence" value="ECO:0007669"/>
    <property type="project" value="UniProtKB-KW"/>
</dbReference>
<reference evidence="4" key="1">
    <citation type="submission" date="2023-08" db="EMBL/GenBank/DDBJ databases">
        <authorList>
            <person name="Alioto T."/>
            <person name="Alioto T."/>
            <person name="Gomez Garrido J."/>
        </authorList>
    </citation>
    <scope>NUCLEOTIDE SEQUENCE</scope>
</reference>
<feature type="compositionally biased region" description="Low complexity" evidence="2">
    <location>
        <begin position="735"/>
        <end position="765"/>
    </location>
</feature>
<dbReference type="PANTHER" id="PTHR14663:SF2">
    <property type="entry name" value="METHYLTRANSFERASE NSUN7-RELATED"/>
    <property type="match status" value="1"/>
</dbReference>
<feature type="domain" description="SAM-dependent MTase RsmB/NOP-type" evidence="3">
    <location>
        <begin position="172"/>
        <end position="484"/>
    </location>
</feature>
<feature type="compositionally biased region" description="Basic and acidic residues" evidence="2">
    <location>
        <begin position="688"/>
        <end position="706"/>
    </location>
</feature>